<evidence type="ECO:0000259" key="1">
    <source>
        <dbReference type="PROSITE" id="PS50851"/>
    </source>
</evidence>
<dbReference type="GO" id="GO:0006935">
    <property type="term" value="P:chemotaxis"/>
    <property type="evidence" value="ECO:0007669"/>
    <property type="project" value="InterPro"/>
</dbReference>
<dbReference type="Proteomes" id="UP000401717">
    <property type="component" value="Unassembled WGS sequence"/>
</dbReference>
<evidence type="ECO:0000313" key="4">
    <source>
        <dbReference type="Proteomes" id="UP000401717"/>
    </source>
</evidence>
<feature type="domain" description="CheW-like" evidence="1">
    <location>
        <begin position="37"/>
        <end position="186"/>
    </location>
</feature>
<dbReference type="Gene3D" id="2.30.30.40">
    <property type="entry name" value="SH3 Domains"/>
    <property type="match status" value="1"/>
</dbReference>
<reference evidence="2" key="2">
    <citation type="journal article" date="2021" name="Front. Microbiol.">
        <title>Comprehensive Comparative Genomics and Phenotyping of Methylobacterium Species.</title>
        <authorList>
            <person name="Alessa O."/>
            <person name="Ogura Y."/>
            <person name="Fujitani Y."/>
            <person name="Takami H."/>
            <person name="Hayashi T."/>
            <person name="Sahin N."/>
            <person name="Tani A."/>
        </authorList>
    </citation>
    <scope>NUCLEOTIDE SEQUENCE</scope>
    <source>
        <strain evidence="2">DSM 22415</strain>
    </source>
</reference>
<reference evidence="2" key="3">
    <citation type="submission" date="2021-08" db="EMBL/GenBank/DDBJ databases">
        <authorList>
            <person name="Tani A."/>
            <person name="Ola A."/>
            <person name="Ogura Y."/>
            <person name="Katsura K."/>
            <person name="Hayashi T."/>
        </authorList>
    </citation>
    <scope>NUCLEOTIDE SEQUENCE</scope>
    <source>
        <strain evidence="2">DSM 22415</strain>
    </source>
</reference>
<evidence type="ECO:0000313" key="5">
    <source>
        <dbReference type="Proteomes" id="UP001055303"/>
    </source>
</evidence>
<name>A0A564G2V3_9HYPH</name>
<dbReference type="PROSITE" id="PS50851">
    <property type="entry name" value="CHEW"/>
    <property type="match status" value="1"/>
</dbReference>
<dbReference type="InterPro" id="IPR036061">
    <property type="entry name" value="CheW-like_dom_sf"/>
</dbReference>
<protein>
    <recommendedName>
        <fullName evidence="1">CheW-like domain-containing protein</fullName>
    </recommendedName>
</protein>
<accession>A0A564G2V3</accession>
<gene>
    <name evidence="2" type="ORF">IFDJLNFL_0540</name>
    <name evidence="3" type="ORF">MTDSW087_04167</name>
</gene>
<dbReference type="AlphaFoldDB" id="A0A564G2V3"/>
<dbReference type="RefSeq" id="WP_144766811.1">
    <property type="nucleotide sequence ID" value="NZ_BPQI01000011.1"/>
</dbReference>
<proteinExistence type="predicted"/>
<evidence type="ECO:0000313" key="3">
    <source>
        <dbReference type="EMBL" id="VUF14442.1"/>
    </source>
</evidence>
<sequence>MSARGAEERSAERARILRAERTAALARRGAAQAARPATRYLVCACGPERYGLSIAVAAQVLPIQVLPMRPCTPVPGAVPALIGLAALSGRMVGVLGLARALGRGIGDPGPDGHLVALKGTAQPVALAVDRVLGVASVDDEVVEPPSAAGGMGGEAVSGYCPAGAEGAALGDFLVLDLARLLRRALP</sequence>
<dbReference type="Gene3D" id="2.40.50.180">
    <property type="entry name" value="CheA-289, Domain 4"/>
    <property type="match status" value="1"/>
</dbReference>
<dbReference type="InterPro" id="IPR002545">
    <property type="entry name" value="CheW-lke_dom"/>
</dbReference>
<organism evidence="3 4">
    <name type="scientific">Methylobacterium dankookense</name>
    <dbReference type="NCBI Taxonomy" id="560405"/>
    <lineage>
        <taxon>Bacteria</taxon>
        <taxon>Pseudomonadati</taxon>
        <taxon>Pseudomonadota</taxon>
        <taxon>Alphaproteobacteria</taxon>
        <taxon>Hyphomicrobiales</taxon>
        <taxon>Methylobacteriaceae</taxon>
        <taxon>Methylobacterium</taxon>
    </lineage>
</organism>
<dbReference type="SUPFAM" id="SSF50341">
    <property type="entry name" value="CheW-like"/>
    <property type="match status" value="1"/>
</dbReference>
<dbReference type="EMBL" id="CABFVH010000033">
    <property type="protein sequence ID" value="VUF14442.1"/>
    <property type="molecule type" value="Genomic_DNA"/>
</dbReference>
<keyword evidence="5" id="KW-1185">Reference proteome</keyword>
<dbReference type="Proteomes" id="UP001055303">
    <property type="component" value="Unassembled WGS sequence"/>
</dbReference>
<dbReference type="OrthoDB" id="7999312at2"/>
<evidence type="ECO:0000313" key="2">
    <source>
        <dbReference type="EMBL" id="GJD54665.1"/>
    </source>
</evidence>
<reference evidence="3 4" key="1">
    <citation type="submission" date="2019-06" db="EMBL/GenBank/DDBJ databases">
        <authorList>
            <person name="Rodrigo-Torres L."/>
            <person name="Arahal R. D."/>
            <person name="Lucena T."/>
        </authorList>
    </citation>
    <scope>NUCLEOTIDE SEQUENCE [LARGE SCALE GENOMIC DNA]</scope>
    <source>
        <strain evidence="3 4">SW08-7</strain>
    </source>
</reference>
<dbReference type="Pfam" id="PF01584">
    <property type="entry name" value="CheW"/>
    <property type="match status" value="1"/>
</dbReference>
<dbReference type="SMART" id="SM00260">
    <property type="entry name" value="CheW"/>
    <property type="match status" value="1"/>
</dbReference>
<dbReference type="GO" id="GO:0007165">
    <property type="term" value="P:signal transduction"/>
    <property type="evidence" value="ECO:0007669"/>
    <property type="project" value="InterPro"/>
</dbReference>
<dbReference type="EMBL" id="BPQI01000011">
    <property type="protein sequence ID" value="GJD54665.1"/>
    <property type="molecule type" value="Genomic_DNA"/>
</dbReference>